<dbReference type="Proteomes" id="UP001381693">
    <property type="component" value="Unassembled WGS sequence"/>
</dbReference>
<gene>
    <name evidence="1" type="ORF">SK128_027182</name>
</gene>
<name>A0AAN8XFU4_HALRR</name>
<comment type="caution">
    <text evidence="1">The sequence shown here is derived from an EMBL/GenBank/DDBJ whole genome shotgun (WGS) entry which is preliminary data.</text>
</comment>
<reference evidence="1 2" key="1">
    <citation type="submission" date="2023-11" db="EMBL/GenBank/DDBJ databases">
        <title>Halocaridina rubra genome assembly.</title>
        <authorList>
            <person name="Smith C."/>
        </authorList>
    </citation>
    <scope>NUCLEOTIDE SEQUENCE [LARGE SCALE GENOMIC DNA]</scope>
    <source>
        <strain evidence="1">EP-1</strain>
        <tissue evidence="1">Whole</tissue>
    </source>
</reference>
<protein>
    <submittedName>
        <fullName evidence="1">Uncharacterized protein</fullName>
    </submittedName>
</protein>
<keyword evidence="2" id="KW-1185">Reference proteome</keyword>
<evidence type="ECO:0000313" key="2">
    <source>
        <dbReference type="Proteomes" id="UP001381693"/>
    </source>
</evidence>
<sequence>MECIRLVFVDGSWVVLDVSGEPFFGVEKIAVLRIEVIAQVTKGSLFLVVMAYEGQGAWATTSTRSRLTCRRHPHIRPRPARPPPTPKVTAIKRVGGLRVVESGPAWRGWPGSLIQQCSQCGCSPFLNTRLLSLAPTLPPAAHPSFRQSAGRVTPAHQPQRGCMWRILAQPHFGLLCHMSYMCPTSGNSDQSCQPSVQAAGRRRAPCS</sequence>
<accession>A0AAN8XFU4</accession>
<dbReference type="AlphaFoldDB" id="A0AAN8XFU4"/>
<evidence type="ECO:0000313" key="1">
    <source>
        <dbReference type="EMBL" id="KAK7082091.1"/>
    </source>
</evidence>
<proteinExistence type="predicted"/>
<organism evidence="1 2">
    <name type="scientific">Halocaridina rubra</name>
    <name type="common">Hawaiian red shrimp</name>
    <dbReference type="NCBI Taxonomy" id="373956"/>
    <lineage>
        <taxon>Eukaryota</taxon>
        <taxon>Metazoa</taxon>
        <taxon>Ecdysozoa</taxon>
        <taxon>Arthropoda</taxon>
        <taxon>Crustacea</taxon>
        <taxon>Multicrustacea</taxon>
        <taxon>Malacostraca</taxon>
        <taxon>Eumalacostraca</taxon>
        <taxon>Eucarida</taxon>
        <taxon>Decapoda</taxon>
        <taxon>Pleocyemata</taxon>
        <taxon>Caridea</taxon>
        <taxon>Atyoidea</taxon>
        <taxon>Atyidae</taxon>
        <taxon>Halocaridina</taxon>
    </lineage>
</organism>
<dbReference type="EMBL" id="JAXCGZ010004200">
    <property type="protein sequence ID" value="KAK7082091.1"/>
    <property type="molecule type" value="Genomic_DNA"/>
</dbReference>